<keyword evidence="2" id="KW-1185">Reference proteome</keyword>
<reference evidence="1 2" key="2">
    <citation type="submission" date="2018-03" db="EMBL/GenBank/DDBJ databases">
        <title>The ancient ancestry and fast evolution of plastids.</title>
        <authorList>
            <person name="Moore K.R."/>
            <person name="Magnabosco C."/>
            <person name="Momper L."/>
            <person name="Gold D.A."/>
            <person name="Bosak T."/>
            <person name="Fournier G.P."/>
        </authorList>
    </citation>
    <scope>NUCLEOTIDE SEQUENCE [LARGE SCALE GENOMIC DNA]</scope>
    <source>
        <strain evidence="1 2">ULC007</strain>
    </source>
</reference>
<dbReference type="STRING" id="1920490.GCA_001895925_00363"/>
<dbReference type="EMBL" id="PVWG01000016">
    <property type="protein sequence ID" value="PSB18616.1"/>
    <property type="molecule type" value="Genomic_DNA"/>
</dbReference>
<protein>
    <submittedName>
        <fullName evidence="1">Uncharacterized protein</fullName>
    </submittedName>
</protein>
<dbReference type="AlphaFoldDB" id="A0A2T1DDS1"/>
<dbReference type="Proteomes" id="UP000238634">
    <property type="component" value="Unassembled WGS sequence"/>
</dbReference>
<proteinExistence type="predicted"/>
<evidence type="ECO:0000313" key="2">
    <source>
        <dbReference type="Proteomes" id="UP000238634"/>
    </source>
</evidence>
<comment type="caution">
    <text evidence="1">The sequence shown here is derived from an EMBL/GenBank/DDBJ whole genome shotgun (WGS) entry which is preliminary data.</text>
</comment>
<organism evidence="1 2">
    <name type="scientific">Phormidesmis priestleyi ULC007</name>
    <dbReference type="NCBI Taxonomy" id="1920490"/>
    <lineage>
        <taxon>Bacteria</taxon>
        <taxon>Bacillati</taxon>
        <taxon>Cyanobacteriota</taxon>
        <taxon>Cyanophyceae</taxon>
        <taxon>Leptolyngbyales</taxon>
        <taxon>Leptolyngbyaceae</taxon>
        <taxon>Phormidesmis</taxon>
    </lineage>
</organism>
<evidence type="ECO:0000313" key="1">
    <source>
        <dbReference type="EMBL" id="PSB18616.1"/>
    </source>
</evidence>
<reference evidence="1 2" key="1">
    <citation type="submission" date="2018-02" db="EMBL/GenBank/DDBJ databases">
        <authorList>
            <person name="Cohen D.B."/>
            <person name="Kent A.D."/>
        </authorList>
    </citation>
    <scope>NUCLEOTIDE SEQUENCE [LARGE SCALE GENOMIC DNA]</scope>
    <source>
        <strain evidence="1 2">ULC007</strain>
    </source>
</reference>
<gene>
    <name evidence="1" type="ORF">C7B65_14880</name>
</gene>
<sequence>MIITPQELEQYRAELFDHAAALDALRVIEDCDGDLEDAAIALAIRSGQEPDTNDRWIEGLAKRWRHVLCHADLQESLEDGLSGAVVDAISASTEIPAKLVTPVALYVLKSGVQNFCQPLAEKV</sequence>
<accession>A0A2T1DDS1</accession>
<dbReference type="OrthoDB" id="464679at2"/>
<name>A0A2T1DDS1_9CYAN</name>